<reference evidence="1 2" key="1">
    <citation type="submission" date="2019-06" db="EMBL/GenBank/DDBJ databases">
        <authorList>
            <person name="Livingstone P."/>
            <person name="Whitworth D."/>
        </authorList>
    </citation>
    <scope>NUCLEOTIDE SEQUENCE [LARGE SCALE GENOMIC DNA]</scope>
    <source>
        <strain evidence="1 2">AM401</strain>
    </source>
</reference>
<dbReference type="Gene3D" id="1.25.40.70">
    <property type="entry name" value="Phosphatidylinositol 3-kinase, accessory domain (PIK)"/>
    <property type="match status" value="1"/>
</dbReference>
<protein>
    <submittedName>
        <fullName evidence="1">DUF2019 domain-containing protein</fullName>
    </submittedName>
</protein>
<proteinExistence type="predicted"/>
<sequence>MKQESLSRASIQELKSMYEEAASLHGRASVSGNHRAANAQYKRIATAWRELRGRGDEGRSTLTELIRSGNPAVRAWAASHVLEFAPELAEAELERLASGPPGVTRLDAELTLSEWRAGNLRFD</sequence>
<dbReference type="InterPro" id="IPR016024">
    <property type="entry name" value="ARM-type_fold"/>
</dbReference>
<organism evidence="1 2">
    <name type="scientific">Myxococcus llanfairpwllgwyngyllgogerychwyrndrobwllllantysiliogogogochensis</name>
    <dbReference type="NCBI Taxonomy" id="2590453"/>
    <lineage>
        <taxon>Bacteria</taxon>
        <taxon>Pseudomonadati</taxon>
        <taxon>Myxococcota</taxon>
        <taxon>Myxococcia</taxon>
        <taxon>Myxococcales</taxon>
        <taxon>Cystobacterineae</taxon>
        <taxon>Myxococcaceae</taxon>
        <taxon>Myxococcus</taxon>
    </lineage>
</organism>
<gene>
    <name evidence="1" type="ORF">FJV41_45250</name>
</gene>
<evidence type="ECO:0000313" key="2">
    <source>
        <dbReference type="Proteomes" id="UP000315369"/>
    </source>
</evidence>
<dbReference type="OrthoDB" id="5515589at2"/>
<dbReference type="EMBL" id="VIFM01000360">
    <property type="protein sequence ID" value="TQF09323.1"/>
    <property type="molecule type" value="Genomic_DNA"/>
</dbReference>
<accession>A0A540WJY7</accession>
<comment type="caution">
    <text evidence="1">The sequence shown here is derived from an EMBL/GenBank/DDBJ whole genome shotgun (WGS) entry which is preliminary data.</text>
</comment>
<dbReference type="InterPro" id="IPR042236">
    <property type="entry name" value="PI3K_accessory_sf"/>
</dbReference>
<dbReference type="Proteomes" id="UP000315369">
    <property type="component" value="Unassembled WGS sequence"/>
</dbReference>
<keyword evidence="2" id="KW-1185">Reference proteome</keyword>
<dbReference type="AlphaFoldDB" id="A0A540WJY7"/>
<name>A0A540WJY7_9BACT</name>
<evidence type="ECO:0000313" key="1">
    <source>
        <dbReference type="EMBL" id="TQF09323.1"/>
    </source>
</evidence>
<dbReference type="SUPFAM" id="SSF48371">
    <property type="entry name" value="ARM repeat"/>
    <property type="match status" value="1"/>
</dbReference>